<dbReference type="EC" id="2.3.1.-" evidence="4"/>
<dbReference type="InterPro" id="IPR043968">
    <property type="entry name" value="SGNH"/>
</dbReference>
<keyword evidence="4" id="KW-0808">Transferase</keyword>
<evidence type="ECO:0000256" key="1">
    <source>
        <dbReference type="SAM" id="Phobius"/>
    </source>
</evidence>
<feature type="transmembrane region" description="Helical" evidence="1">
    <location>
        <begin position="23"/>
        <end position="40"/>
    </location>
</feature>
<dbReference type="RefSeq" id="WP_313496006.1">
    <property type="nucleotide sequence ID" value="NZ_CP134879.1"/>
</dbReference>
<dbReference type="GO" id="GO:0016020">
    <property type="term" value="C:membrane"/>
    <property type="evidence" value="ECO:0007669"/>
    <property type="project" value="TreeGrafter"/>
</dbReference>
<evidence type="ECO:0000313" key="5">
    <source>
        <dbReference type="Proteomes" id="UP001304125"/>
    </source>
</evidence>
<feature type="transmembrane region" description="Helical" evidence="1">
    <location>
        <begin position="159"/>
        <end position="175"/>
    </location>
</feature>
<feature type="transmembrane region" description="Helical" evidence="1">
    <location>
        <begin position="271"/>
        <end position="296"/>
    </location>
</feature>
<evidence type="ECO:0000259" key="2">
    <source>
        <dbReference type="Pfam" id="PF01757"/>
    </source>
</evidence>
<feature type="transmembrane region" description="Helical" evidence="1">
    <location>
        <begin position="246"/>
        <end position="265"/>
    </location>
</feature>
<feature type="transmembrane region" description="Helical" evidence="1">
    <location>
        <begin position="334"/>
        <end position="351"/>
    </location>
</feature>
<dbReference type="Pfam" id="PF01757">
    <property type="entry name" value="Acyl_transf_3"/>
    <property type="match status" value="1"/>
</dbReference>
<dbReference type="PANTHER" id="PTHR23028:SF53">
    <property type="entry name" value="ACYL_TRANSF_3 DOMAIN-CONTAINING PROTEIN"/>
    <property type="match status" value="1"/>
</dbReference>
<dbReference type="InterPro" id="IPR050879">
    <property type="entry name" value="Acyltransferase_3"/>
</dbReference>
<keyword evidence="1" id="KW-0472">Membrane</keyword>
<accession>A0AA96F513</accession>
<proteinExistence type="predicted"/>
<dbReference type="Pfam" id="PF19040">
    <property type="entry name" value="SGNH"/>
    <property type="match status" value="1"/>
</dbReference>
<keyword evidence="5" id="KW-1185">Reference proteome</keyword>
<keyword evidence="4" id="KW-0012">Acyltransferase</keyword>
<feature type="domain" description="SGNH" evidence="3">
    <location>
        <begin position="454"/>
        <end position="676"/>
    </location>
</feature>
<feature type="transmembrane region" description="Helical" evidence="1">
    <location>
        <begin position="46"/>
        <end position="66"/>
    </location>
</feature>
<evidence type="ECO:0000259" key="3">
    <source>
        <dbReference type="Pfam" id="PF19040"/>
    </source>
</evidence>
<keyword evidence="1" id="KW-0812">Transmembrane</keyword>
<dbReference type="AlphaFoldDB" id="A0AA96F513"/>
<reference evidence="4 5" key="1">
    <citation type="submission" date="2023-09" db="EMBL/GenBank/DDBJ databases">
        <title>Demequina sp. a novel bacteria isolated from Capsicum annuum.</title>
        <authorList>
            <person name="Humaira Z."/>
            <person name="Lee J."/>
            <person name="Cho D."/>
        </authorList>
    </citation>
    <scope>NUCLEOTIDE SEQUENCE [LARGE SCALE GENOMIC DNA]</scope>
    <source>
        <strain evidence="4 5">OYTSA14</strain>
    </source>
</reference>
<evidence type="ECO:0000313" key="4">
    <source>
        <dbReference type="EMBL" id="WNM23243.1"/>
    </source>
</evidence>
<dbReference type="GO" id="GO:0016747">
    <property type="term" value="F:acyltransferase activity, transferring groups other than amino-acyl groups"/>
    <property type="evidence" value="ECO:0007669"/>
    <property type="project" value="InterPro"/>
</dbReference>
<feature type="transmembrane region" description="Helical" evidence="1">
    <location>
        <begin position="87"/>
        <end position="107"/>
    </location>
</feature>
<feature type="transmembrane region" description="Helical" evidence="1">
    <location>
        <begin position="371"/>
        <end position="394"/>
    </location>
</feature>
<feature type="transmembrane region" description="Helical" evidence="1">
    <location>
        <begin position="308"/>
        <end position="328"/>
    </location>
</feature>
<protein>
    <submittedName>
        <fullName evidence="4">Acyltransferase family protein</fullName>
        <ecNumber evidence="4">2.3.1.-</ecNumber>
    </submittedName>
</protein>
<gene>
    <name evidence="4" type="ORF">RN606_07650</name>
</gene>
<dbReference type="Proteomes" id="UP001304125">
    <property type="component" value="Chromosome"/>
</dbReference>
<organism evidence="4 5">
    <name type="scientific">Demequina capsici</name>
    <dbReference type="NCBI Taxonomy" id="3075620"/>
    <lineage>
        <taxon>Bacteria</taxon>
        <taxon>Bacillati</taxon>
        <taxon>Actinomycetota</taxon>
        <taxon>Actinomycetes</taxon>
        <taxon>Micrococcales</taxon>
        <taxon>Demequinaceae</taxon>
        <taxon>Demequina</taxon>
    </lineage>
</organism>
<name>A0AA96F513_9MICO</name>
<feature type="domain" description="Acyltransferase 3" evidence="2">
    <location>
        <begin position="21"/>
        <end position="351"/>
    </location>
</feature>
<dbReference type="InterPro" id="IPR002656">
    <property type="entry name" value="Acyl_transf_3_dom"/>
</dbReference>
<dbReference type="EMBL" id="CP134879">
    <property type="protein sequence ID" value="WNM23243.1"/>
    <property type="molecule type" value="Genomic_DNA"/>
</dbReference>
<feature type="transmembrane region" description="Helical" evidence="1">
    <location>
        <begin position="187"/>
        <end position="214"/>
    </location>
</feature>
<keyword evidence="1" id="KW-1133">Transmembrane helix</keyword>
<sequence length="696" mass="74964">MTTVDVRDHAPTRTATVLRPEIQALRALAVLGVVLFHLWPGRLTGGYAGVDVFFVISGFLITAHLTKEITATGRLSLTQFWARRIRRLLPAALTVLALTAAATYMWVPRSLWSTHLWQVIASATYWQNFRLTAEAVDYLGAENLPSSVEHFWSLSVEEQFYILWPLLIVAGLAMARRRHRTAERTLILVLAAILVAGLATSIVLTATSPAAAYFVTPTRVWEFAVGGLIALLPLTPARLSDKTRTAISLVGWSAIVLTFVFYTPATPFPGWTALVPVVGTAAVIWSGAFANGPLAWVVERRAVQYTGALSYSLYLTHWPLIVIAPFALGGHRSFVGNVAILVASFVLAAVLRRTIEEPIRRLPYLQLRPGVTYASAAAAMIAVMAIAFVGIWVATESHARSERLAQSLASDPAGCLGAASILGAEHPCVNPELDGVLLPDPAALLDDTGGAYSCYDDHPDGNLEVCHFGSTRTDALRVALVGNSHAAALLPGLQDNAARANWSLDTYLAFQCTWRAISPDDEVCQDHRAALQSTIEAQHYDVVLVAELRTTEIMAGDPNPSAALHAEAWAPVLAEGTEIIAVADNPILSQHEVDCVGASLSIEEAQRCGAPREVALATSDPLPEAVRLAGDGAHLIDYTDLYCDAQTCPAVIGHVIVYRDKHHLTATFSRTLGPFLIDDVDRILESSPQRSAPAAS</sequence>
<dbReference type="PANTHER" id="PTHR23028">
    <property type="entry name" value="ACETYLTRANSFERASE"/>
    <property type="match status" value="1"/>
</dbReference>
<feature type="transmembrane region" description="Helical" evidence="1">
    <location>
        <begin position="220"/>
        <end position="239"/>
    </location>
</feature>
<dbReference type="GO" id="GO:0009103">
    <property type="term" value="P:lipopolysaccharide biosynthetic process"/>
    <property type="evidence" value="ECO:0007669"/>
    <property type="project" value="TreeGrafter"/>
</dbReference>